<organism evidence="13 14">
    <name type="scientific">Candidatus Nitrohelix vancouverensis</name>
    <dbReference type="NCBI Taxonomy" id="2705534"/>
    <lineage>
        <taxon>Bacteria</taxon>
        <taxon>Pseudomonadati</taxon>
        <taxon>Nitrospinota/Tectimicrobiota group</taxon>
        <taxon>Nitrospinota</taxon>
        <taxon>Nitrospinia</taxon>
        <taxon>Nitrospinales</taxon>
        <taxon>Nitrospinaceae</taxon>
        <taxon>Candidatus Nitrohelix</taxon>
    </lineage>
</organism>
<dbReference type="GO" id="GO:0044209">
    <property type="term" value="P:AMP salvage"/>
    <property type="evidence" value="ECO:0007669"/>
    <property type="project" value="UniProtKB-UniRule"/>
</dbReference>
<dbReference type="PANTHER" id="PTHR32315">
    <property type="entry name" value="ADENINE PHOSPHORIBOSYLTRANSFERASE"/>
    <property type="match status" value="1"/>
</dbReference>
<dbReference type="AlphaFoldDB" id="A0A7T0G2F1"/>
<dbReference type="FunFam" id="3.40.50.2020:FF:000021">
    <property type="entry name" value="Adenine phosphoribosyltransferase"/>
    <property type="match status" value="1"/>
</dbReference>
<dbReference type="InterPro" id="IPR005764">
    <property type="entry name" value="Ade_phspho_trans"/>
</dbReference>
<sequence length="172" mass="18860">MDLIKNAIRDIPDFPKPGILFKDITPLLSSAEAFKETINVLTSRYADKKIDMVLGVEARGFIFGAALAHALGAGLAVIRKPGKLPYKTYEKKYTLEYGEDAIQIHQDACQAGQRVLLIDDVLATGGTMGAAISLVKENFEVELVEVSFVIELDFLNGKDQLQGVPSYSLVHY</sequence>
<comment type="pathway">
    <text evidence="4 11">Purine metabolism; AMP biosynthesis via salvage pathway; AMP from adenine: step 1/1.</text>
</comment>
<dbReference type="GO" id="GO:0003999">
    <property type="term" value="F:adenine phosphoribosyltransferase activity"/>
    <property type="evidence" value="ECO:0007669"/>
    <property type="project" value="UniProtKB-UniRule"/>
</dbReference>
<dbReference type="InterPro" id="IPR050054">
    <property type="entry name" value="UPRTase/APRTase"/>
</dbReference>
<evidence type="ECO:0000256" key="8">
    <source>
        <dbReference type="ARBA" id="ARBA00022676"/>
    </source>
</evidence>
<dbReference type="GO" id="GO:0016208">
    <property type="term" value="F:AMP binding"/>
    <property type="evidence" value="ECO:0007669"/>
    <property type="project" value="TreeGrafter"/>
</dbReference>
<dbReference type="GO" id="GO:0006168">
    <property type="term" value="P:adenine salvage"/>
    <property type="evidence" value="ECO:0007669"/>
    <property type="project" value="InterPro"/>
</dbReference>
<keyword evidence="9 11" id="KW-0808">Transferase</keyword>
<comment type="subunit">
    <text evidence="11">Homodimer.</text>
</comment>
<evidence type="ECO:0000256" key="6">
    <source>
        <dbReference type="ARBA" id="ARBA00011893"/>
    </source>
</evidence>
<dbReference type="CDD" id="cd06223">
    <property type="entry name" value="PRTases_typeI"/>
    <property type="match status" value="1"/>
</dbReference>
<dbReference type="PANTHER" id="PTHR32315:SF3">
    <property type="entry name" value="ADENINE PHOSPHORIBOSYLTRANSFERASE"/>
    <property type="match status" value="1"/>
</dbReference>
<evidence type="ECO:0000313" key="13">
    <source>
        <dbReference type="EMBL" id="QPJ64173.1"/>
    </source>
</evidence>
<reference evidence="14" key="1">
    <citation type="submission" date="2020-02" db="EMBL/GenBank/DDBJ databases">
        <title>Genomic and physiological characterization of two novel Nitrospinaceae genera.</title>
        <authorList>
            <person name="Mueller A.J."/>
            <person name="Jung M.-Y."/>
            <person name="Strachan C.R."/>
            <person name="Herbold C.W."/>
            <person name="Kirkegaard R.H."/>
            <person name="Daims H."/>
        </authorList>
    </citation>
    <scope>NUCLEOTIDE SEQUENCE [LARGE SCALE GENOMIC DNA]</scope>
</reference>
<dbReference type="EC" id="2.4.2.7" evidence="6 11"/>
<evidence type="ECO:0000256" key="9">
    <source>
        <dbReference type="ARBA" id="ARBA00022679"/>
    </source>
</evidence>
<dbReference type="Proteomes" id="UP000594464">
    <property type="component" value="Chromosome"/>
</dbReference>
<protein>
    <recommendedName>
        <fullName evidence="6 11">Adenine phosphoribosyltransferase</fullName>
        <shortName evidence="11">APRT</shortName>
        <ecNumber evidence="6 11">2.4.2.7</ecNumber>
    </recommendedName>
</protein>
<evidence type="ECO:0000256" key="5">
    <source>
        <dbReference type="ARBA" id="ARBA00008391"/>
    </source>
</evidence>
<evidence type="ECO:0000256" key="10">
    <source>
        <dbReference type="ARBA" id="ARBA00022726"/>
    </source>
</evidence>
<evidence type="ECO:0000313" key="14">
    <source>
        <dbReference type="Proteomes" id="UP000594464"/>
    </source>
</evidence>
<evidence type="ECO:0000256" key="2">
    <source>
        <dbReference type="ARBA" id="ARBA00003968"/>
    </source>
</evidence>
<dbReference type="Gene3D" id="3.40.50.2020">
    <property type="match status" value="1"/>
</dbReference>
<comment type="subcellular location">
    <subcellularLocation>
        <location evidence="3 11">Cytoplasm</location>
    </subcellularLocation>
</comment>
<keyword evidence="8 11" id="KW-0328">Glycosyltransferase</keyword>
<dbReference type="NCBIfam" id="NF002636">
    <property type="entry name" value="PRK02304.1-5"/>
    <property type="match status" value="1"/>
</dbReference>
<dbReference type="InterPro" id="IPR000836">
    <property type="entry name" value="PRTase_dom"/>
</dbReference>
<dbReference type="HAMAP" id="MF_00004">
    <property type="entry name" value="Aden_phosphoribosyltr"/>
    <property type="match status" value="1"/>
</dbReference>
<evidence type="ECO:0000256" key="3">
    <source>
        <dbReference type="ARBA" id="ARBA00004496"/>
    </source>
</evidence>
<evidence type="ECO:0000256" key="11">
    <source>
        <dbReference type="HAMAP-Rule" id="MF_00004"/>
    </source>
</evidence>
<dbReference type="InterPro" id="IPR029057">
    <property type="entry name" value="PRTase-like"/>
</dbReference>
<gene>
    <name evidence="11" type="primary">apt</name>
    <name evidence="13" type="ORF">G3M78_01650</name>
</gene>
<keyword evidence="7 11" id="KW-0963">Cytoplasm</keyword>
<dbReference type="UniPathway" id="UPA00588">
    <property type="reaction ID" value="UER00646"/>
</dbReference>
<evidence type="ECO:0000256" key="4">
    <source>
        <dbReference type="ARBA" id="ARBA00004659"/>
    </source>
</evidence>
<dbReference type="GO" id="GO:0006166">
    <property type="term" value="P:purine ribonucleoside salvage"/>
    <property type="evidence" value="ECO:0007669"/>
    <property type="project" value="UniProtKB-UniRule"/>
</dbReference>
<comment type="similarity">
    <text evidence="5 11">Belongs to the purine/pyrimidine phosphoribosyltransferase family.</text>
</comment>
<evidence type="ECO:0000259" key="12">
    <source>
        <dbReference type="Pfam" id="PF00156"/>
    </source>
</evidence>
<dbReference type="GO" id="GO:0005737">
    <property type="term" value="C:cytoplasm"/>
    <property type="evidence" value="ECO:0007669"/>
    <property type="project" value="UniProtKB-SubCell"/>
</dbReference>
<proteinExistence type="inferred from homology"/>
<name>A0A7T0G2F1_9BACT</name>
<dbReference type="GO" id="GO:0002055">
    <property type="term" value="F:adenine binding"/>
    <property type="evidence" value="ECO:0007669"/>
    <property type="project" value="TreeGrafter"/>
</dbReference>
<dbReference type="NCBIfam" id="NF002634">
    <property type="entry name" value="PRK02304.1-3"/>
    <property type="match status" value="1"/>
</dbReference>
<dbReference type="KEGG" id="nva:G3M78_01650"/>
<accession>A0A7T0G2F1</accession>
<keyword evidence="10 11" id="KW-0660">Purine salvage</keyword>
<dbReference type="SUPFAM" id="SSF53271">
    <property type="entry name" value="PRTase-like"/>
    <property type="match status" value="1"/>
</dbReference>
<comment type="catalytic activity">
    <reaction evidence="1 11">
        <text>AMP + diphosphate = 5-phospho-alpha-D-ribose 1-diphosphate + adenine</text>
        <dbReference type="Rhea" id="RHEA:16609"/>
        <dbReference type="ChEBI" id="CHEBI:16708"/>
        <dbReference type="ChEBI" id="CHEBI:33019"/>
        <dbReference type="ChEBI" id="CHEBI:58017"/>
        <dbReference type="ChEBI" id="CHEBI:456215"/>
        <dbReference type="EC" id="2.4.2.7"/>
    </reaction>
</comment>
<comment type="function">
    <text evidence="2 11">Catalyzes a salvage reaction resulting in the formation of AMP, that is energically less costly than de novo synthesis.</text>
</comment>
<evidence type="ECO:0000256" key="7">
    <source>
        <dbReference type="ARBA" id="ARBA00022490"/>
    </source>
</evidence>
<dbReference type="Pfam" id="PF00156">
    <property type="entry name" value="Pribosyltran"/>
    <property type="match status" value="1"/>
</dbReference>
<evidence type="ECO:0000256" key="1">
    <source>
        <dbReference type="ARBA" id="ARBA00000868"/>
    </source>
</evidence>
<dbReference type="NCBIfam" id="TIGR01090">
    <property type="entry name" value="apt"/>
    <property type="match status" value="1"/>
</dbReference>
<dbReference type="EMBL" id="CP048620">
    <property type="protein sequence ID" value="QPJ64173.1"/>
    <property type="molecule type" value="Genomic_DNA"/>
</dbReference>
<feature type="domain" description="Phosphoribosyltransferase" evidence="12">
    <location>
        <begin position="43"/>
        <end position="146"/>
    </location>
</feature>